<evidence type="ECO:0000256" key="1">
    <source>
        <dbReference type="ARBA" id="ARBA00004141"/>
    </source>
</evidence>
<evidence type="ECO:0000256" key="4">
    <source>
        <dbReference type="ARBA" id="ARBA00022692"/>
    </source>
</evidence>
<keyword evidence="3" id="KW-0813">Transport</keyword>
<evidence type="ECO:0000256" key="3">
    <source>
        <dbReference type="ARBA" id="ARBA00022448"/>
    </source>
</evidence>
<organism evidence="9 10">
    <name type="scientific">Trapa incisa</name>
    <dbReference type="NCBI Taxonomy" id="236973"/>
    <lineage>
        <taxon>Eukaryota</taxon>
        <taxon>Viridiplantae</taxon>
        <taxon>Streptophyta</taxon>
        <taxon>Embryophyta</taxon>
        <taxon>Tracheophyta</taxon>
        <taxon>Spermatophyta</taxon>
        <taxon>Magnoliopsida</taxon>
        <taxon>eudicotyledons</taxon>
        <taxon>Gunneridae</taxon>
        <taxon>Pentapetalae</taxon>
        <taxon>rosids</taxon>
        <taxon>malvids</taxon>
        <taxon>Myrtales</taxon>
        <taxon>Lythraceae</taxon>
        <taxon>Trapa</taxon>
    </lineage>
</organism>
<accession>A0AAN7JNK9</accession>
<dbReference type="Proteomes" id="UP001345219">
    <property type="component" value="Chromosome 4"/>
</dbReference>
<dbReference type="InterPro" id="IPR020966">
    <property type="entry name" value="ALMT"/>
</dbReference>
<evidence type="ECO:0000256" key="7">
    <source>
        <dbReference type="ARBA" id="ARBA00023136"/>
    </source>
</evidence>
<keyword evidence="8" id="KW-0407">Ion channel</keyword>
<dbReference type="EMBL" id="JAXIOK010000017">
    <property type="protein sequence ID" value="KAK4750792.1"/>
    <property type="molecule type" value="Genomic_DNA"/>
</dbReference>
<dbReference type="GO" id="GO:0015743">
    <property type="term" value="P:malate transport"/>
    <property type="evidence" value="ECO:0007669"/>
    <property type="project" value="InterPro"/>
</dbReference>
<evidence type="ECO:0000256" key="8">
    <source>
        <dbReference type="ARBA" id="ARBA00023303"/>
    </source>
</evidence>
<name>A0AAN7JNK9_9MYRT</name>
<evidence type="ECO:0008006" key="11">
    <source>
        <dbReference type="Google" id="ProtNLM"/>
    </source>
</evidence>
<evidence type="ECO:0000256" key="6">
    <source>
        <dbReference type="ARBA" id="ARBA00023065"/>
    </source>
</evidence>
<dbReference type="Pfam" id="PF11744">
    <property type="entry name" value="ALMT"/>
    <property type="match status" value="1"/>
</dbReference>
<protein>
    <recommendedName>
        <fullName evidence="11">Aluminum-activated malate transporter</fullName>
    </recommendedName>
</protein>
<proteinExistence type="inferred from homology"/>
<dbReference type="GO" id="GO:0034220">
    <property type="term" value="P:monoatomic ion transmembrane transport"/>
    <property type="evidence" value="ECO:0007669"/>
    <property type="project" value="UniProtKB-KW"/>
</dbReference>
<gene>
    <name evidence="9" type="ORF">SAY87_004274</name>
</gene>
<evidence type="ECO:0000256" key="2">
    <source>
        <dbReference type="ARBA" id="ARBA00007079"/>
    </source>
</evidence>
<evidence type="ECO:0000313" key="10">
    <source>
        <dbReference type="Proteomes" id="UP001345219"/>
    </source>
</evidence>
<comment type="similarity">
    <text evidence="2">Belongs to the aromatic acid exporter (TC 2.A.85) family.</text>
</comment>
<keyword evidence="4" id="KW-0812">Transmembrane</keyword>
<reference evidence="9 10" key="1">
    <citation type="journal article" date="2023" name="Hortic Res">
        <title>Pangenome of water caltrop reveals structural variations and asymmetric subgenome divergence after allopolyploidization.</title>
        <authorList>
            <person name="Zhang X."/>
            <person name="Chen Y."/>
            <person name="Wang L."/>
            <person name="Yuan Y."/>
            <person name="Fang M."/>
            <person name="Shi L."/>
            <person name="Lu R."/>
            <person name="Comes H.P."/>
            <person name="Ma Y."/>
            <person name="Chen Y."/>
            <person name="Huang G."/>
            <person name="Zhou Y."/>
            <person name="Zheng Z."/>
            <person name="Qiu Y."/>
        </authorList>
    </citation>
    <scope>NUCLEOTIDE SEQUENCE [LARGE SCALE GENOMIC DNA]</scope>
    <source>
        <tissue evidence="9">Roots</tissue>
    </source>
</reference>
<evidence type="ECO:0000313" key="9">
    <source>
        <dbReference type="EMBL" id="KAK4750792.1"/>
    </source>
</evidence>
<sequence length="188" mass="21001">MEKLGPVDMLFEVHEATEGLQRKIDQKSYLLVNSESWEMGSRANKQDRQSRDLISFDDDEKRNLECKSYSAILNFHSVPSGGSWDHARPCPPSPHSLDDVDSSHEVLKLQSPYSTGTKFINGRAVEESKTYESASALSLTTFASLLIEFVARLQNLVGAFEELSVKAKFKEPSIRPNAEQAAIFSTLC</sequence>
<evidence type="ECO:0000256" key="5">
    <source>
        <dbReference type="ARBA" id="ARBA00022989"/>
    </source>
</evidence>
<keyword evidence="5" id="KW-1133">Transmembrane helix</keyword>
<dbReference type="GO" id="GO:0016020">
    <property type="term" value="C:membrane"/>
    <property type="evidence" value="ECO:0007669"/>
    <property type="project" value="UniProtKB-SubCell"/>
</dbReference>
<dbReference type="PANTHER" id="PTHR31086">
    <property type="entry name" value="ALUMINUM-ACTIVATED MALATE TRANSPORTER 10"/>
    <property type="match status" value="1"/>
</dbReference>
<comment type="caution">
    <text evidence="9">The sequence shown here is derived from an EMBL/GenBank/DDBJ whole genome shotgun (WGS) entry which is preliminary data.</text>
</comment>
<keyword evidence="6" id="KW-0406">Ion transport</keyword>
<comment type="subcellular location">
    <subcellularLocation>
        <location evidence="1">Membrane</location>
        <topology evidence="1">Multi-pass membrane protein</topology>
    </subcellularLocation>
</comment>
<dbReference type="AlphaFoldDB" id="A0AAN7JNK9"/>
<keyword evidence="10" id="KW-1185">Reference proteome</keyword>
<keyword evidence="7" id="KW-0472">Membrane</keyword>